<dbReference type="CDD" id="cd13123">
    <property type="entry name" value="MATE_MurJ_like"/>
    <property type="match status" value="1"/>
</dbReference>
<keyword evidence="5 10" id="KW-0573">Peptidoglycan synthesis</keyword>
<organism evidence="12 13">
    <name type="scientific">Acuticoccus sediminis</name>
    <dbReference type="NCBI Taxonomy" id="2184697"/>
    <lineage>
        <taxon>Bacteria</taxon>
        <taxon>Pseudomonadati</taxon>
        <taxon>Pseudomonadota</taxon>
        <taxon>Alphaproteobacteria</taxon>
        <taxon>Hyphomicrobiales</taxon>
        <taxon>Amorphaceae</taxon>
        <taxon>Acuticoccus</taxon>
    </lineage>
</organism>
<keyword evidence="10" id="KW-0997">Cell inner membrane</keyword>
<reference evidence="12 13" key="1">
    <citation type="submission" date="2018-05" db="EMBL/GenBank/DDBJ databases">
        <title>Acuticoccus sediminis sp. nov., isolated from deep-sea sediment of Indian Ocean.</title>
        <authorList>
            <person name="Liu X."/>
            <person name="Lai Q."/>
            <person name="Du Y."/>
            <person name="Sun F."/>
            <person name="Zhang X."/>
            <person name="Wang S."/>
            <person name="Shao Z."/>
        </authorList>
    </citation>
    <scope>NUCLEOTIDE SEQUENCE [LARGE SCALE GENOMIC DNA]</scope>
    <source>
        <strain evidence="12 13">PTG4-2</strain>
    </source>
</reference>
<feature type="transmembrane region" description="Helical" evidence="10">
    <location>
        <begin position="188"/>
        <end position="210"/>
    </location>
</feature>
<feature type="transmembrane region" description="Helical" evidence="10">
    <location>
        <begin position="160"/>
        <end position="182"/>
    </location>
</feature>
<feature type="transmembrane region" description="Helical" evidence="10">
    <location>
        <begin position="447"/>
        <end position="469"/>
    </location>
</feature>
<dbReference type="PANTHER" id="PTHR47019">
    <property type="entry name" value="LIPID II FLIPPASE MURJ"/>
    <property type="match status" value="1"/>
</dbReference>
<dbReference type="InterPro" id="IPR051050">
    <property type="entry name" value="Lipid_II_flippase_MurJ/MviN"/>
</dbReference>
<feature type="transmembrane region" description="Helical" evidence="10">
    <location>
        <begin position="384"/>
        <end position="407"/>
    </location>
</feature>
<dbReference type="OrthoDB" id="9816572at2"/>
<dbReference type="Proteomes" id="UP000249590">
    <property type="component" value="Unassembled WGS sequence"/>
</dbReference>
<dbReference type="HAMAP" id="MF_02078">
    <property type="entry name" value="MurJ_MviN"/>
    <property type="match status" value="1"/>
</dbReference>
<keyword evidence="10 11" id="KW-0813">Transport</keyword>
<feature type="transmembrane region" description="Helical" evidence="10">
    <location>
        <begin position="350"/>
        <end position="372"/>
    </location>
</feature>
<evidence type="ECO:0000256" key="6">
    <source>
        <dbReference type="ARBA" id="ARBA00022989"/>
    </source>
</evidence>
<feature type="transmembrane region" description="Helical" evidence="10">
    <location>
        <begin position="413"/>
        <end position="435"/>
    </location>
</feature>
<accession>A0A8B2NZY3</accession>
<keyword evidence="6 10" id="KW-1133">Transmembrane helix</keyword>
<comment type="caution">
    <text evidence="12">The sequence shown here is derived from an EMBL/GenBank/DDBJ whole genome shotgun (WGS) entry which is preliminary data.</text>
</comment>
<evidence type="ECO:0000256" key="5">
    <source>
        <dbReference type="ARBA" id="ARBA00022984"/>
    </source>
</evidence>
<dbReference type="RefSeq" id="WP_111342144.1">
    <property type="nucleotide sequence ID" value="NZ_JAIWKD010000001.1"/>
</dbReference>
<keyword evidence="7 10" id="KW-0472">Membrane</keyword>
<dbReference type="GO" id="GO:0005886">
    <property type="term" value="C:plasma membrane"/>
    <property type="evidence" value="ECO:0007669"/>
    <property type="project" value="UniProtKB-SubCell"/>
</dbReference>
<keyword evidence="3 10" id="KW-0812">Transmembrane</keyword>
<dbReference type="PRINTS" id="PR01806">
    <property type="entry name" value="VIRFACTRMVIN"/>
</dbReference>
<dbReference type="GO" id="GO:0071555">
    <property type="term" value="P:cell wall organization"/>
    <property type="evidence" value="ECO:0007669"/>
    <property type="project" value="UniProtKB-UniRule"/>
</dbReference>
<evidence type="ECO:0000256" key="2">
    <source>
        <dbReference type="ARBA" id="ARBA00022475"/>
    </source>
</evidence>
<feature type="transmembrane region" description="Helical" evidence="10">
    <location>
        <begin position="311"/>
        <end position="338"/>
    </location>
</feature>
<keyword evidence="4 10" id="KW-0133">Cell shape</keyword>
<dbReference type="GO" id="GO:0008360">
    <property type="term" value="P:regulation of cell shape"/>
    <property type="evidence" value="ECO:0007669"/>
    <property type="project" value="UniProtKB-UniRule"/>
</dbReference>
<name>A0A8B2NZY3_9HYPH</name>
<dbReference type="EMBL" id="QHHQ01000001">
    <property type="protein sequence ID" value="RAI03446.1"/>
    <property type="molecule type" value="Genomic_DNA"/>
</dbReference>
<comment type="function">
    <text evidence="8 10 11">Involved in peptidoglycan biosynthesis. Transports lipid-linked peptidoglycan precursors from the inner to the outer leaflet of the cytoplasmic membrane.</text>
</comment>
<comment type="pathway">
    <text evidence="10">Cell wall biogenesis; peptidoglycan biosynthesis.</text>
</comment>
<evidence type="ECO:0000256" key="3">
    <source>
        <dbReference type="ARBA" id="ARBA00022692"/>
    </source>
</evidence>
<dbReference type="GO" id="GO:0009252">
    <property type="term" value="P:peptidoglycan biosynthetic process"/>
    <property type="evidence" value="ECO:0007669"/>
    <property type="project" value="UniProtKB-UniRule"/>
</dbReference>
<evidence type="ECO:0000256" key="4">
    <source>
        <dbReference type="ARBA" id="ARBA00022960"/>
    </source>
</evidence>
<comment type="similarity">
    <text evidence="9 10 11">Belongs to the MurJ/MviN family.</text>
</comment>
<dbReference type="UniPathway" id="UPA00219"/>
<evidence type="ECO:0000256" key="7">
    <source>
        <dbReference type="ARBA" id="ARBA00023136"/>
    </source>
</evidence>
<dbReference type="GO" id="GO:0015648">
    <property type="term" value="F:lipid-linked peptidoglycan transporter activity"/>
    <property type="evidence" value="ECO:0007669"/>
    <property type="project" value="UniProtKB-UniRule"/>
</dbReference>
<dbReference type="PIRSF" id="PIRSF002869">
    <property type="entry name" value="MviN"/>
    <property type="match status" value="1"/>
</dbReference>
<keyword evidence="13" id="KW-1185">Reference proteome</keyword>
<comment type="subcellular location">
    <subcellularLocation>
        <location evidence="10">Cell inner membrane</location>
        <topology evidence="10">Multi-pass membrane protein</topology>
    </subcellularLocation>
    <subcellularLocation>
        <location evidence="1">Cell membrane</location>
        <topology evidence="1">Multi-pass membrane protein</topology>
    </subcellularLocation>
</comment>
<feature type="transmembrane region" description="Helical" evidence="10">
    <location>
        <begin position="134"/>
        <end position="153"/>
    </location>
</feature>
<dbReference type="Pfam" id="PF03023">
    <property type="entry name" value="MurJ"/>
    <property type="match status" value="1"/>
</dbReference>
<gene>
    <name evidence="12" type="primary">mviN</name>
    <name evidence="10" type="synonym">murJ</name>
    <name evidence="12" type="ORF">DLJ53_02760</name>
</gene>
<dbReference type="InterPro" id="IPR004268">
    <property type="entry name" value="MurJ"/>
</dbReference>
<proteinExistence type="inferred from homology"/>
<dbReference type="AlphaFoldDB" id="A0A8B2NZY3"/>
<evidence type="ECO:0000256" key="10">
    <source>
        <dbReference type="HAMAP-Rule" id="MF_02078"/>
    </source>
</evidence>
<protein>
    <recommendedName>
        <fullName evidence="10">Probable lipid II flippase MurJ</fullName>
    </recommendedName>
</protein>
<dbReference type="PANTHER" id="PTHR47019:SF1">
    <property type="entry name" value="LIPID II FLIPPASE MURJ"/>
    <property type="match status" value="1"/>
</dbReference>
<feature type="transmembrane region" description="Helical" evidence="10">
    <location>
        <begin position="481"/>
        <end position="502"/>
    </location>
</feature>
<evidence type="ECO:0000313" key="12">
    <source>
        <dbReference type="EMBL" id="RAI03446.1"/>
    </source>
</evidence>
<evidence type="ECO:0000313" key="13">
    <source>
        <dbReference type="Proteomes" id="UP000249590"/>
    </source>
</evidence>
<evidence type="ECO:0000256" key="9">
    <source>
        <dbReference type="ARBA" id="ARBA00061532"/>
    </source>
</evidence>
<evidence type="ECO:0000256" key="8">
    <source>
        <dbReference type="ARBA" id="ARBA00060041"/>
    </source>
</evidence>
<keyword evidence="10 11" id="KW-0961">Cell wall biogenesis/degradation</keyword>
<dbReference type="NCBIfam" id="TIGR01695">
    <property type="entry name" value="murJ_mviN"/>
    <property type="match status" value="1"/>
</dbReference>
<dbReference type="GO" id="GO:0034204">
    <property type="term" value="P:lipid translocation"/>
    <property type="evidence" value="ECO:0007669"/>
    <property type="project" value="TreeGrafter"/>
</dbReference>
<keyword evidence="2 10" id="KW-1003">Cell membrane</keyword>
<evidence type="ECO:0000256" key="1">
    <source>
        <dbReference type="ARBA" id="ARBA00004651"/>
    </source>
</evidence>
<feature type="transmembrane region" description="Helical" evidence="10">
    <location>
        <begin position="271"/>
        <end position="290"/>
    </location>
</feature>
<evidence type="ECO:0000256" key="11">
    <source>
        <dbReference type="PIRNR" id="PIRNR002869"/>
    </source>
</evidence>
<sequence length="521" mass="54921">MQLLRNFATVGGYTLASRLLGFGRDILIAAALGAGPIADAFFVAFKLPNLFRRLFAEGAFNSAFVPLFARTRNEDGPEGGEAFASSVLSWLLVTLLAFTAAAEIFTPILIWALAPGFAQDDGIQITTLYTRICLPYLAMMSLVAFFSGILNTLNHFAMAAFAPVLLNVVLIATLTAALYLGLDPETSALVLSGGVFVAGIVQALALYVAVRRTGMRLRLSRPRASPRIKRLVKLGIPGVAAGGITQINIVAGTIVASFWPGAVSHLYYADRLYQLPLGIVGVAIGVALLPDLSRRLSKGDVGGALWTQNRALEFALMLTLPAAAALIVVPFEIVVTLFERGAYGRDDAAMTAAALSAYGFGLPAFVLIKVFSPSYFAREDTVTPMIFAGISMVVNVAGSIGFAMLLAPQGLPHVGIAAATSLAGWINAVLLFVGLVRRGDFRADATLAWRTLGFLAAAFALMIVATIIAKGLDAWFFASDTMSAALALLILVGGSAAVFAMVCEASGAMGVRDILRAFRRS</sequence>
<feature type="transmembrane region" description="Helical" evidence="10">
    <location>
        <begin position="90"/>
        <end position="114"/>
    </location>
</feature>
<feature type="transmembrane region" description="Helical" evidence="10">
    <location>
        <begin position="26"/>
        <end position="45"/>
    </location>
</feature>
<feature type="transmembrane region" description="Helical" evidence="10">
    <location>
        <begin position="231"/>
        <end position="259"/>
    </location>
</feature>